<protein>
    <submittedName>
        <fullName evidence="3">Uncharacterized protein</fullName>
    </submittedName>
</protein>
<gene>
    <name evidence="3" type="ORF">Dda_3847</name>
</gene>
<evidence type="ECO:0000313" key="3">
    <source>
        <dbReference type="EMBL" id="KAJ6261180.1"/>
    </source>
</evidence>
<reference evidence="3" key="1">
    <citation type="submission" date="2023-01" db="EMBL/GenBank/DDBJ databases">
        <title>The chitinases involved in constricting ring structure development in the nematode-trapping fungus Drechslerella dactyloides.</title>
        <authorList>
            <person name="Wang R."/>
            <person name="Zhang L."/>
            <person name="Tang P."/>
            <person name="Li S."/>
            <person name="Liang L."/>
        </authorList>
    </citation>
    <scope>NUCLEOTIDE SEQUENCE</scope>
    <source>
        <strain evidence="3">YMF1.00031</strain>
    </source>
</reference>
<proteinExistence type="predicted"/>
<feature type="compositionally biased region" description="Basic and acidic residues" evidence="1">
    <location>
        <begin position="60"/>
        <end position="74"/>
    </location>
</feature>
<organism evidence="3 4">
    <name type="scientific">Drechslerella dactyloides</name>
    <name type="common">Nematode-trapping fungus</name>
    <name type="synonym">Arthrobotrys dactyloides</name>
    <dbReference type="NCBI Taxonomy" id="74499"/>
    <lineage>
        <taxon>Eukaryota</taxon>
        <taxon>Fungi</taxon>
        <taxon>Dikarya</taxon>
        <taxon>Ascomycota</taxon>
        <taxon>Pezizomycotina</taxon>
        <taxon>Orbiliomycetes</taxon>
        <taxon>Orbiliales</taxon>
        <taxon>Orbiliaceae</taxon>
        <taxon>Drechslerella</taxon>
    </lineage>
</organism>
<evidence type="ECO:0000256" key="1">
    <source>
        <dbReference type="SAM" id="MobiDB-lite"/>
    </source>
</evidence>
<feature type="region of interest" description="Disordered" evidence="1">
    <location>
        <begin position="49"/>
        <end position="76"/>
    </location>
</feature>
<keyword evidence="4" id="KW-1185">Reference proteome</keyword>
<dbReference type="EMBL" id="JAQGDS010000004">
    <property type="protein sequence ID" value="KAJ6261180.1"/>
    <property type="molecule type" value="Genomic_DNA"/>
</dbReference>
<dbReference type="AlphaFoldDB" id="A0AAD6J107"/>
<keyword evidence="2" id="KW-0732">Signal</keyword>
<evidence type="ECO:0000256" key="2">
    <source>
        <dbReference type="SAM" id="SignalP"/>
    </source>
</evidence>
<feature type="signal peptide" evidence="2">
    <location>
        <begin position="1"/>
        <end position="19"/>
    </location>
</feature>
<sequence>MLFSKSILVFALMAPLALGTVIPMVKRDHEKSFNAELYSANHVDVGKRSHDGANTFNSIHEPHASKEKRSHDKLAPNLEVYKGERVDYVNTRKREPEPVKKFEE</sequence>
<comment type="caution">
    <text evidence="3">The sequence shown here is derived from an EMBL/GenBank/DDBJ whole genome shotgun (WGS) entry which is preliminary data.</text>
</comment>
<evidence type="ECO:0000313" key="4">
    <source>
        <dbReference type="Proteomes" id="UP001221413"/>
    </source>
</evidence>
<dbReference type="Proteomes" id="UP001221413">
    <property type="component" value="Unassembled WGS sequence"/>
</dbReference>
<name>A0AAD6J107_DREDA</name>
<feature type="chain" id="PRO_5042059836" evidence="2">
    <location>
        <begin position="20"/>
        <end position="104"/>
    </location>
</feature>
<accession>A0AAD6J107</accession>